<dbReference type="InterPro" id="IPR003661">
    <property type="entry name" value="HisK_dim/P_dom"/>
</dbReference>
<feature type="region of interest" description="Disordered" evidence="7">
    <location>
        <begin position="337"/>
        <end position="372"/>
    </location>
</feature>
<dbReference type="AlphaFoldDB" id="A0A0K6S9C1"/>
<dbReference type="PRINTS" id="PR00344">
    <property type="entry name" value="BCTRLSENSOR"/>
</dbReference>
<dbReference type="GO" id="GO:0000155">
    <property type="term" value="F:phosphorelay sensor kinase activity"/>
    <property type="evidence" value="ECO:0007669"/>
    <property type="project" value="InterPro"/>
</dbReference>
<evidence type="ECO:0000259" key="8">
    <source>
        <dbReference type="PROSITE" id="PS50109"/>
    </source>
</evidence>
<evidence type="ECO:0000256" key="4">
    <source>
        <dbReference type="ARBA" id="ARBA00022679"/>
    </source>
</evidence>
<dbReference type="InterPro" id="IPR011006">
    <property type="entry name" value="CheY-like_superfamily"/>
</dbReference>
<feature type="domain" description="Response regulatory" evidence="9">
    <location>
        <begin position="672"/>
        <end position="831"/>
    </location>
</feature>
<dbReference type="VEuPathDB" id="CryptoDB:Cvel_6997"/>
<feature type="domain" description="Histidine kinase" evidence="8">
    <location>
        <begin position="425"/>
        <end position="502"/>
    </location>
</feature>
<evidence type="ECO:0000256" key="3">
    <source>
        <dbReference type="ARBA" id="ARBA00022553"/>
    </source>
</evidence>
<dbReference type="PROSITE" id="PS50109">
    <property type="entry name" value="HIS_KIN"/>
    <property type="match status" value="1"/>
</dbReference>
<reference evidence="10" key="1">
    <citation type="submission" date="2014-11" db="EMBL/GenBank/DDBJ databases">
        <title>Molecular phylogeny of cliff fern family Woodsiaceae with morphological implications.</title>
        <authorList>
            <person name="Shao Y.-Z."/>
            <person name="Wei R."/>
            <person name="Zhang X.-C."/>
        </authorList>
    </citation>
    <scope>NUCLEOTIDE SEQUENCE</scope>
</reference>
<accession>A0A0K6S9C1</accession>
<comment type="catalytic activity">
    <reaction evidence="1">
        <text>ATP + protein L-histidine = ADP + protein N-phospho-L-histidine.</text>
        <dbReference type="EC" id="2.7.13.3"/>
    </reaction>
</comment>
<dbReference type="Gene3D" id="3.40.50.2300">
    <property type="match status" value="1"/>
</dbReference>
<feature type="region of interest" description="Disordered" evidence="7">
    <location>
        <begin position="517"/>
        <end position="603"/>
    </location>
</feature>
<keyword evidence="3 6" id="KW-0597">Phosphoprotein</keyword>
<dbReference type="SUPFAM" id="SSF55874">
    <property type="entry name" value="ATPase domain of HSP90 chaperone/DNA topoisomerase II/histidine kinase"/>
    <property type="match status" value="1"/>
</dbReference>
<protein>
    <recommendedName>
        <fullName evidence="2">histidine kinase</fullName>
        <ecNumber evidence="2">2.7.13.3</ecNumber>
    </recommendedName>
</protein>
<dbReference type="GO" id="GO:0009927">
    <property type="term" value="F:histidine phosphotransfer kinase activity"/>
    <property type="evidence" value="ECO:0007669"/>
    <property type="project" value="TreeGrafter"/>
</dbReference>
<feature type="compositionally biased region" description="Basic and acidic residues" evidence="7">
    <location>
        <begin position="752"/>
        <end position="773"/>
    </location>
</feature>
<dbReference type="PROSITE" id="PS50110">
    <property type="entry name" value="RESPONSE_REGULATORY"/>
    <property type="match status" value="1"/>
</dbReference>
<dbReference type="SUPFAM" id="SSF52172">
    <property type="entry name" value="CheY-like"/>
    <property type="match status" value="1"/>
</dbReference>
<organism evidence="10">
    <name type="scientific">Chromera velia CCMP2878</name>
    <dbReference type="NCBI Taxonomy" id="1169474"/>
    <lineage>
        <taxon>Eukaryota</taxon>
        <taxon>Sar</taxon>
        <taxon>Alveolata</taxon>
        <taxon>Colpodellida</taxon>
        <taxon>Chromeraceae</taxon>
        <taxon>Chromera</taxon>
    </lineage>
</organism>
<dbReference type="Pfam" id="PF02518">
    <property type="entry name" value="HATPase_c"/>
    <property type="match status" value="1"/>
</dbReference>
<feature type="compositionally biased region" description="Acidic residues" evidence="7">
    <location>
        <begin position="575"/>
        <end position="598"/>
    </location>
</feature>
<keyword evidence="4" id="KW-0808">Transferase</keyword>
<dbReference type="InterPro" id="IPR005467">
    <property type="entry name" value="His_kinase_dom"/>
</dbReference>
<keyword evidence="5" id="KW-0418">Kinase</keyword>
<dbReference type="InterPro" id="IPR001789">
    <property type="entry name" value="Sig_transdc_resp-reg_receiver"/>
</dbReference>
<dbReference type="CDD" id="cd00082">
    <property type="entry name" value="HisKA"/>
    <property type="match status" value="1"/>
</dbReference>
<dbReference type="Pfam" id="PF00072">
    <property type="entry name" value="Response_reg"/>
    <property type="match status" value="1"/>
</dbReference>
<evidence type="ECO:0000256" key="7">
    <source>
        <dbReference type="SAM" id="MobiDB-lite"/>
    </source>
</evidence>
<dbReference type="GO" id="GO:0005886">
    <property type="term" value="C:plasma membrane"/>
    <property type="evidence" value="ECO:0007669"/>
    <property type="project" value="TreeGrafter"/>
</dbReference>
<feature type="compositionally biased region" description="Basic and acidic residues" evidence="7">
    <location>
        <begin position="652"/>
        <end position="663"/>
    </location>
</feature>
<dbReference type="InterPro" id="IPR003594">
    <property type="entry name" value="HATPase_dom"/>
</dbReference>
<dbReference type="EC" id="2.7.13.3" evidence="2"/>
<dbReference type="PANTHER" id="PTHR43047:SF62">
    <property type="entry name" value="SENSOR HISTIDINE KINASE DPIB"/>
    <property type="match status" value="1"/>
</dbReference>
<proteinExistence type="predicted"/>
<dbReference type="SMART" id="SM00448">
    <property type="entry name" value="REC"/>
    <property type="match status" value="1"/>
</dbReference>
<evidence type="ECO:0000313" key="10">
    <source>
        <dbReference type="EMBL" id="CUC10155.1"/>
    </source>
</evidence>
<gene>
    <name evidence="10" type="ORF">Cvel_6997.t1.CR2</name>
</gene>
<sequence length="846" mass="95080">MAQYTRSMSKKNIFIYLPACLPVADPTTLLQDTLEAAYQEAQRRAAAEGDLKRFISYIMHETRNPLSALMLLVGSFQDTLRHMISVSASKRKHRGGKNKTLRDKRMEAARVWNHDQGLGQGGERALPDERPIEAPFLEELHRMEGLNLMMMTKLTKMQTVCDDVLQLQKLELGHLTYSFRGRDLREWGREIVAEAQKGAELFDREKEKDRGSRDSTETLTLPVREGSEAKEKEKVTFEGEWVEADPETSGFLDSYQWGVADFGRLNQVIENFLGNSRNFTKTGTVCFCIHVRRGTEKDRERFEEERIREASNMHRNLYRGDRKNDIACAEKRLSFSSLPSSASPCSSPMSRFSLLSPSTTTSPPSSFQEGPRSGWAQWVDACISLSSPGARQGEGATGSSFFGDAQEDKGKRESRQLSLERFVVLRVSVKDTGPGMTPEEISKLFKPYSQIRAGELQNGKGTGLGLLISKSFVEAHGGGRIWAQSDGLGLGSLFCFEIFVPLLPASTKIGHSLSDTESVEEALPANEEFSDQENKMRQEDQISKEKEGKREEKRDEEKERSSQGHEKHSVSWEGEKEEDYEEEKGEEEAEEEEAEEDWEKGKGEASVLYKTHTREHRGDEWGTAIPPPLGDIRRESTPPSCLVPRQQNGGSEAEKAKMVEKDKPSEEEKLVDVLVVDDDFFCLTAAKMVITQLGYTVMTVTSGEEAVQVVTQQPSKFSFRLLLVDNNMGGIFGPEAITQIREFFTQQTKTEEWATKEEEEKKEKAGKVIDQNRDNPSMKGNKTKKRCPLFIGCTGETSAETEANFIRAGAVRVLHKPIRKDVLRVILSGLDDAAVERGAHSLDRQI</sequence>
<name>A0A0K6S9C1_9ALVE</name>
<evidence type="ECO:0000256" key="2">
    <source>
        <dbReference type="ARBA" id="ARBA00012438"/>
    </source>
</evidence>
<feature type="region of interest" description="Disordered" evidence="7">
    <location>
        <begin position="389"/>
        <end position="414"/>
    </location>
</feature>
<feature type="modified residue" description="4-aspartylphosphate" evidence="6">
    <location>
        <position position="725"/>
    </location>
</feature>
<dbReference type="PANTHER" id="PTHR43047">
    <property type="entry name" value="TWO-COMPONENT HISTIDINE PROTEIN KINASE"/>
    <property type="match status" value="1"/>
</dbReference>
<evidence type="ECO:0000256" key="5">
    <source>
        <dbReference type="ARBA" id="ARBA00022777"/>
    </source>
</evidence>
<dbReference type="InterPro" id="IPR036890">
    <property type="entry name" value="HATPase_C_sf"/>
</dbReference>
<feature type="compositionally biased region" description="Basic and acidic residues" evidence="7">
    <location>
        <begin position="532"/>
        <end position="574"/>
    </location>
</feature>
<feature type="region of interest" description="Disordered" evidence="7">
    <location>
        <begin position="752"/>
        <end position="781"/>
    </location>
</feature>
<dbReference type="PhylomeDB" id="A0A0K6S9C1"/>
<evidence type="ECO:0000259" key="9">
    <source>
        <dbReference type="PROSITE" id="PS50110"/>
    </source>
</evidence>
<dbReference type="InterPro" id="IPR004358">
    <property type="entry name" value="Sig_transdc_His_kin-like_C"/>
</dbReference>
<evidence type="ECO:0000256" key="1">
    <source>
        <dbReference type="ARBA" id="ARBA00000085"/>
    </source>
</evidence>
<feature type="compositionally biased region" description="Low complexity" evidence="7">
    <location>
        <begin position="337"/>
        <end position="366"/>
    </location>
</feature>
<dbReference type="Gene3D" id="3.30.565.10">
    <property type="entry name" value="Histidine kinase-like ATPase, C-terminal domain"/>
    <property type="match status" value="2"/>
</dbReference>
<feature type="region of interest" description="Disordered" evidence="7">
    <location>
        <begin position="615"/>
        <end position="663"/>
    </location>
</feature>
<dbReference type="EMBL" id="CDMZ01002806">
    <property type="protein sequence ID" value="CUC10155.1"/>
    <property type="molecule type" value="Genomic_DNA"/>
</dbReference>
<dbReference type="SMART" id="SM00387">
    <property type="entry name" value="HATPase_c"/>
    <property type="match status" value="1"/>
</dbReference>
<evidence type="ECO:0000256" key="6">
    <source>
        <dbReference type="PROSITE-ProRule" id="PRU00169"/>
    </source>
</evidence>